<feature type="compositionally biased region" description="Polar residues" evidence="1">
    <location>
        <begin position="349"/>
        <end position="364"/>
    </location>
</feature>
<dbReference type="STRING" id="77586.A0A0D9W1C3"/>
<feature type="compositionally biased region" description="Basic and acidic residues" evidence="1">
    <location>
        <begin position="603"/>
        <end position="613"/>
    </location>
</feature>
<organism evidence="2 3">
    <name type="scientific">Leersia perrieri</name>
    <dbReference type="NCBI Taxonomy" id="77586"/>
    <lineage>
        <taxon>Eukaryota</taxon>
        <taxon>Viridiplantae</taxon>
        <taxon>Streptophyta</taxon>
        <taxon>Embryophyta</taxon>
        <taxon>Tracheophyta</taxon>
        <taxon>Spermatophyta</taxon>
        <taxon>Magnoliopsida</taxon>
        <taxon>Liliopsida</taxon>
        <taxon>Poales</taxon>
        <taxon>Poaceae</taxon>
        <taxon>BOP clade</taxon>
        <taxon>Oryzoideae</taxon>
        <taxon>Oryzeae</taxon>
        <taxon>Oryzinae</taxon>
        <taxon>Leersia</taxon>
    </lineage>
</organism>
<feature type="compositionally biased region" description="Polar residues" evidence="1">
    <location>
        <begin position="614"/>
        <end position="623"/>
    </location>
</feature>
<dbReference type="EnsemblPlants" id="LPERR03G34840.1">
    <property type="protein sequence ID" value="LPERR03G34840.1"/>
    <property type="gene ID" value="LPERR03G34840"/>
</dbReference>
<dbReference type="PANTHER" id="PTHR34660:SF3">
    <property type="entry name" value="RRM DOMAIN-CONTAINING PROTEIN"/>
    <property type="match status" value="1"/>
</dbReference>
<feature type="compositionally biased region" description="Basic and acidic residues" evidence="1">
    <location>
        <begin position="92"/>
        <end position="111"/>
    </location>
</feature>
<name>A0A0D9W1C3_9ORYZ</name>
<dbReference type="PANTHER" id="PTHR34660">
    <property type="entry name" value="MYB-LIKE PROTEIN X"/>
    <property type="match status" value="1"/>
</dbReference>
<evidence type="ECO:0000313" key="3">
    <source>
        <dbReference type="Proteomes" id="UP000032180"/>
    </source>
</evidence>
<reference evidence="2" key="3">
    <citation type="submission" date="2015-04" db="UniProtKB">
        <authorList>
            <consortium name="EnsemblPlants"/>
        </authorList>
    </citation>
    <scope>IDENTIFICATION</scope>
</reference>
<feature type="compositionally biased region" description="Basic and acidic residues" evidence="1">
    <location>
        <begin position="487"/>
        <end position="507"/>
    </location>
</feature>
<keyword evidence="3" id="KW-1185">Reference proteome</keyword>
<feature type="compositionally biased region" description="Polar residues" evidence="1">
    <location>
        <begin position="180"/>
        <end position="194"/>
    </location>
</feature>
<feature type="region of interest" description="Disordered" evidence="1">
    <location>
        <begin position="442"/>
        <end position="576"/>
    </location>
</feature>
<feature type="compositionally biased region" description="Basic residues" evidence="1">
    <location>
        <begin position="468"/>
        <end position="486"/>
    </location>
</feature>
<feature type="compositionally biased region" description="Polar residues" evidence="1">
    <location>
        <begin position="510"/>
        <end position="521"/>
    </location>
</feature>
<dbReference type="eggNOG" id="ENOG502QS3H">
    <property type="taxonomic scope" value="Eukaryota"/>
</dbReference>
<feature type="region of interest" description="Disordered" evidence="1">
    <location>
        <begin position="275"/>
        <end position="420"/>
    </location>
</feature>
<sequence>MSRCFPFPPPRYEKTARPDGQLASAHLHVDKTQQSVDLCWEGGLASPRLLGLMGEEFSAAVLLGLDHSYLFYAQPELTLEKHKEKKHKKDKKDKERKEGKEKKDKERSKDKHRDKKDRKEKHKDKKKDKSKDKSRELEEGTERHSEALHGQKVGESSRKSEENKDPRSREDLVRKIQNDKGATTQSVQNVSVSNERGRQGFSAAPALENERTAANKMHIHSINASRKTEGSGEKIISINQQKNGTAIRRGDNITSSSQRTSDVFIAAPTAEKERVKVARPLSNSTDSAPKKEGMGQRISNISILVQKRTESPNKETARKETSTSSPLLPSPAIHKGNGKVGRPMEIAPASTQRFDSPSTSSTGAGTDRGMPRSTIPSPSITIRRPNGLVRPPENISISSKKPDAGGASPAMGKEKELGARIQQNNVIDQKLVNSKPPIVEKIADGRAERMEKVRDVALDNAKKEDKKRDRHEKKKRKEKDKHKEKKKEKEAKKEKEEQNNNKEHDKLGGNNINYQVDNSLHTKSSAPPLAPPADDAKTTPADENLKKRKNHEMNGYLQNHHDMRPTKLPRPALSNTHVENGSASHVAAPLSSVKPEAINIEKAERLHKKEEKINGNQEGQRSSIEPWPQDPLAASENTAPSKKLPHPDSKYLSQIYIIPEALQMMEWHGHDDQDWLFDHDSTRPKNSNSETEADGAPQVWAQPLKIDQADVIALPYVIPF</sequence>
<reference evidence="3" key="2">
    <citation type="submission" date="2013-12" db="EMBL/GenBank/DDBJ databases">
        <authorList>
            <person name="Yu Y."/>
            <person name="Lee S."/>
            <person name="de Baynast K."/>
            <person name="Wissotski M."/>
            <person name="Liu L."/>
            <person name="Talag J."/>
            <person name="Goicoechea J."/>
            <person name="Angelova A."/>
            <person name="Jetty R."/>
            <person name="Kudrna D."/>
            <person name="Golser W."/>
            <person name="Rivera L."/>
            <person name="Zhang J."/>
            <person name="Wing R."/>
        </authorList>
    </citation>
    <scope>NUCLEOTIDE SEQUENCE</scope>
</reference>
<evidence type="ECO:0000313" key="2">
    <source>
        <dbReference type="EnsemblPlants" id="LPERR03G34840.1"/>
    </source>
</evidence>
<evidence type="ECO:0000256" key="1">
    <source>
        <dbReference type="SAM" id="MobiDB-lite"/>
    </source>
</evidence>
<feature type="compositionally biased region" description="Basic residues" evidence="1">
    <location>
        <begin position="112"/>
        <end position="126"/>
    </location>
</feature>
<accession>A0A0D9W1C3</accession>
<dbReference type="Gramene" id="LPERR03G34840.1">
    <property type="protein sequence ID" value="LPERR03G34840.1"/>
    <property type="gene ID" value="LPERR03G34840"/>
</dbReference>
<dbReference type="AlphaFoldDB" id="A0A0D9W1C3"/>
<feature type="compositionally biased region" description="Low complexity" evidence="1">
    <location>
        <begin position="322"/>
        <end position="331"/>
    </location>
</feature>
<feature type="region of interest" description="Disordered" evidence="1">
    <location>
        <begin position="603"/>
        <end position="647"/>
    </location>
</feature>
<feature type="compositionally biased region" description="Polar residues" evidence="1">
    <location>
        <begin position="252"/>
        <end position="261"/>
    </location>
</feature>
<reference evidence="2 3" key="1">
    <citation type="submission" date="2012-08" db="EMBL/GenBank/DDBJ databases">
        <title>Oryza genome evolution.</title>
        <authorList>
            <person name="Wing R.A."/>
        </authorList>
    </citation>
    <scope>NUCLEOTIDE SEQUENCE</scope>
</reference>
<feature type="region of interest" description="Disordered" evidence="1">
    <location>
        <begin position="678"/>
        <end position="697"/>
    </location>
</feature>
<feature type="compositionally biased region" description="Basic and acidic residues" evidence="1">
    <location>
        <begin position="442"/>
        <end position="467"/>
    </location>
</feature>
<feature type="compositionally biased region" description="Basic and acidic residues" evidence="1">
    <location>
        <begin position="307"/>
        <end position="321"/>
    </location>
</feature>
<feature type="compositionally biased region" description="Basic and acidic residues" evidence="1">
    <location>
        <begin position="127"/>
        <end position="149"/>
    </location>
</feature>
<feature type="region of interest" description="Disordered" evidence="1">
    <location>
        <begin position="238"/>
        <end position="262"/>
    </location>
</feature>
<protein>
    <submittedName>
        <fullName evidence="2">Uncharacterized protein</fullName>
    </submittedName>
</protein>
<proteinExistence type="predicted"/>
<feature type="region of interest" description="Disordered" evidence="1">
    <location>
        <begin position="81"/>
        <end position="208"/>
    </location>
</feature>
<dbReference type="Proteomes" id="UP000032180">
    <property type="component" value="Chromosome 3"/>
</dbReference>
<feature type="compositionally biased region" description="Basic and acidic residues" evidence="1">
    <location>
        <begin position="155"/>
        <end position="178"/>
    </location>
</feature>